<dbReference type="CDD" id="cd06592">
    <property type="entry name" value="GH31_NET37"/>
    <property type="match status" value="1"/>
</dbReference>
<dbReference type="Proteomes" id="UP000005408">
    <property type="component" value="Unassembled WGS sequence"/>
</dbReference>
<evidence type="ECO:0000256" key="10">
    <source>
        <dbReference type="ARBA" id="ARBA00023242"/>
    </source>
</evidence>
<evidence type="ECO:0000256" key="12">
    <source>
        <dbReference type="SAM" id="MobiDB-lite"/>
    </source>
</evidence>
<accession>A0A8W8LGL1</accession>
<evidence type="ECO:0000256" key="7">
    <source>
        <dbReference type="ARBA" id="ARBA00023125"/>
    </source>
</evidence>
<evidence type="ECO:0000256" key="1">
    <source>
        <dbReference type="ARBA" id="ARBA00007806"/>
    </source>
</evidence>
<dbReference type="Pfam" id="PF21365">
    <property type="entry name" value="Glyco_hydro_31_3rd"/>
    <property type="match status" value="1"/>
</dbReference>
<evidence type="ECO:0000256" key="9">
    <source>
        <dbReference type="ARBA" id="ARBA00023170"/>
    </source>
</evidence>
<dbReference type="CDD" id="cd07167">
    <property type="entry name" value="NR_DBD_Lrh-1_like"/>
    <property type="match status" value="1"/>
</dbReference>
<keyword evidence="4" id="KW-0378">Hydrolase</keyword>
<dbReference type="InterPro" id="IPR050985">
    <property type="entry name" value="Alpha-glycosidase_related"/>
</dbReference>
<dbReference type="InterPro" id="IPR013088">
    <property type="entry name" value="Znf_NHR/GATA"/>
</dbReference>
<dbReference type="SUPFAM" id="SSF51445">
    <property type="entry name" value="(Trans)glycosidases"/>
    <property type="match status" value="1"/>
</dbReference>
<dbReference type="EnsemblMetazoa" id="G27884.3">
    <property type="protein sequence ID" value="G27884.3:cds"/>
    <property type="gene ID" value="G27884"/>
</dbReference>
<keyword evidence="5" id="KW-0862">Zinc</keyword>
<dbReference type="PRINTS" id="PR00047">
    <property type="entry name" value="STROIDFINGER"/>
</dbReference>
<dbReference type="Pfam" id="PF00105">
    <property type="entry name" value="zf-C4"/>
    <property type="match status" value="1"/>
</dbReference>
<dbReference type="PROSITE" id="PS51030">
    <property type="entry name" value="NUCLEAR_REC_DBD_2"/>
    <property type="match status" value="1"/>
</dbReference>
<evidence type="ECO:0000256" key="6">
    <source>
        <dbReference type="ARBA" id="ARBA00023015"/>
    </source>
</evidence>
<keyword evidence="13" id="KW-0732">Signal</keyword>
<evidence type="ECO:0000256" key="3">
    <source>
        <dbReference type="ARBA" id="ARBA00022771"/>
    </source>
</evidence>
<keyword evidence="7" id="KW-0238">DNA-binding</keyword>
<feature type="chain" id="PRO_5036470361" evidence="13">
    <location>
        <begin position="25"/>
        <end position="1298"/>
    </location>
</feature>
<dbReference type="GO" id="GO:0043565">
    <property type="term" value="F:sequence-specific DNA binding"/>
    <property type="evidence" value="ECO:0007669"/>
    <property type="project" value="InterPro"/>
</dbReference>
<protein>
    <submittedName>
        <fullName evidence="16">Uncharacterized protein</fullName>
    </submittedName>
</protein>
<keyword evidence="17" id="KW-1185">Reference proteome</keyword>
<evidence type="ECO:0000256" key="13">
    <source>
        <dbReference type="SAM" id="SignalP"/>
    </source>
</evidence>
<dbReference type="GO" id="GO:0005975">
    <property type="term" value="P:carbohydrate metabolic process"/>
    <property type="evidence" value="ECO:0007669"/>
    <property type="project" value="InterPro"/>
</dbReference>
<feature type="domain" description="NR LBD" evidence="15">
    <location>
        <begin position="1062"/>
        <end position="1293"/>
    </location>
</feature>
<evidence type="ECO:0000259" key="14">
    <source>
        <dbReference type="PROSITE" id="PS51030"/>
    </source>
</evidence>
<dbReference type="PROSITE" id="PS00031">
    <property type="entry name" value="NUCLEAR_REC_DBD_1"/>
    <property type="match status" value="1"/>
</dbReference>
<dbReference type="CDD" id="cd06930">
    <property type="entry name" value="NR_LBD_F2"/>
    <property type="match status" value="1"/>
</dbReference>
<feature type="signal peptide" evidence="13">
    <location>
        <begin position="1"/>
        <end position="24"/>
    </location>
</feature>
<dbReference type="InterPro" id="IPR001628">
    <property type="entry name" value="Znf_hrmn_rcpt"/>
</dbReference>
<dbReference type="SUPFAM" id="SSF51011">
    <property type="entry name" value="Glycosyl hydrolase domain"/>
    <property type="match status" value="1"/>
</dbReference>
<dbReference type="Gene3D" id="3.30.50.10">
    <property type="entry name" value="Erythroid Transcription Factor GATA-1, subunit A"/>
    <property type="match status" value="1"/>
</dbReference>
<dbReference type="Gene3D" id="2.60.40.1180">
    <property type="entry name" value="Golgi alpha-mannosidase II"/>
    <property type="match status" value="1"/>
</dbReference>
<keyword evidence="11" id="KW-0326">Glycosidase</keyword>
<reference evidence="16" key="1">
    <citation type="submission" date="2022-08" db="UniProtKB">
        <authorList>
            <consortium name="EnsemblMetazoa"/>
        </authorList>
    </citation>
    <scope>IDENTIFICATION</scope>
    <source>
        <strain evidence="16">05x7-T-G4-1.051#20</strain>
    </source>
</reference>
<dbReference type="SMART" id="SM00399">
    <property type="entry name" value="ZnF_C4"/>
    <property type="match status" value="1"/>
</dbReference>
<sequence length="1298" mass="144742">MSLQTGPIVRRCSIVLFLVGLSLGTQNDGGDNVGDSGDYCDADGCGAVRRKLVYNEDSVSLAITENGVKFIEQFLPSSLKSLPSTDCRESRGDFCLTWGDSIKAVVKRKALKGHGCFEMNFSSRPTSNTLPTSCIPLDGAAWYGGAELHTQRWPLNDVDLPMQPFISNDIVPEKSSFGNVLEPYWINSKGVGLFVDDSTPLHVAINEKKSRLLCLQAKYQEPHFPIAMSEYITLNYTICKQRNVREIRNFVHDLLFDIPSGMPDKRMMKSPIWSTWARYKTLINQTKVLQLAAEIKSHGFSNSQIEIDDKLTTKYGDFDFDPEKFPDPLGLVQQLKTDGFRTTVWITPFANLDSDAFMEGVEKGYWLRDVSGKVPALVKWWQGIGGIVDVTNEDAIEWFVGRLREMQTEFHIDSFKFDAGEMTYLPSSYSTKYRLGNPGFFTTLYVDMVSRFGDMIEVRCGYKSQRHPVFVRMGDKESNWGYENGFKTLIPTILTLGILGYPYVLPDMIGGNGYGENLGIDVVLPERELYIRWLQLSAYLPSMQFSFVPWDFDEEVVEIAREMVKVHEDIVTPLLYQASTEAQKSGAPLIRPLWWIEPDAEEALNCDDEFLVGDSLLVAPITDRGSRSRDIYIPRGEWRDNLRNRKSQTFVAPKITKMNALSDVSISPALLQAISQTLTSKESGNQPTSMHPRIKIKQEILETKNASLSGGSRTNNEDDDTNARIVNILQGMQKSSNTELGQSSQFISPDDIKNMLKLKINQSNQKPDEQGVNNLVGNFGSGEQEAMVNVLTSLAMQQAKSLNSKSVANTEIHLGDNVTLSSPSEEVVADQGTLMIDSVGQTFYVRTSTDNSLGEGVSSVEPQLQFSTSISSSGDMSSQESMQSDVDVPCIPETTISQMDDNSMSNEGYQPCPVCGDNVSGYHYGIFTCESCKGFFKRTVQNNKTFTCHRNGDCEISRGNRKKCPSCRFAKCVLMGMKTQAVRLDRTRGGRSSYDGCSPRSRPKIPVPVKKPKVKRPQSTRSVSLEDINVTLPTGEDVSGSQLMAILNKSGKALLQGIVRPVVPQILSDIVGMESVLCEDEAEADFPMEKISDTDPNVIMSMLQLAELKLYKLVRWARNLPQFSSIATDDQILLLQNSWCEILTLNCCFKSMNTPSEIQLPFGKSIDLEKAVSIGHGVDDIISRMLSIAEHLRRLQVDQHEFVALKVLILISPDIKGMKEPSRVVEHQDAITEALRQYTESHFPQTPTKYGQLLMRLTELAKISMLTKEALNSIVPPSLQSCGLLFELLKGDTGKEDS</sequence>
<evidence type="ECO:0000256" key="2">
    <source>
        <dbReference type="ARBA" id="ARBA00022723"/>
    </source>
</evidence>
<keyword evidence="9" id="KW-0675">Receptor</keyword>
<dbReference type="Gene3D" id="3.20.20.80">
    <property type="entry name" value="Glycosidases"/>
    <property type="match status" value="1"/>
</dbReference>
<proteinExistence type="inferred from homology"/>
<evidence type="ECO:0000313" key="17">
    <source>
        <dbReference type="Proteomes" id="UP000005408"/>
    </source>
</evidence>
<dbReference type="PANTHER" id="PTHR43053:SF4">
    <property type="entry name" value="MYOGENESIS-REGULATING GLYCOSIDASE"/>
    <property type="match status" value="1"/>
</dbReference>
<evidence type="ECO:0000256" key="4">
    <source>
        <dbReference type="ARBA" id="ARBA00022801"/>
    </source>
</evidence>
<dbReference type="PANTHER" id="PTHR43053">
    <property type="entry name" value="GLYCOSIDASE FAMILY 31"/>
    <property type="match status" value="1"/>
</dbReference>
<dbReference type="InterPro" id="IPR035500">
    <property type="entry name" value="NHR-like_dom_sf"/>
</dbReference>
<name>A0A8W8LGL1_MAGGI</name>
<organism evidence="16 17">
    <name type="scientific">Magallana gigas</name>
    <name type="common">Pacific oyster</name>
    <name type="synonym">Crassostrea gigas</name>
    <dbReference type="NCBI Taxonomy" id="29159"/>
    <lineage>
        <taxon>Eukaryota</taxon>
        <taxon>Metazoa</taxon>
        <taxon>Spiralia</taxon>
        <taxon>Lophotrochozoa</taxon>
        <taxon>Mollusca</taxon>
        <taxon>Bivalvia</taxon>
        <taxon>Autobranchia</taxon>
        <taxon>Pteriomorphia</taxon>
        <taxon>Ostreida</taxon>
        <taxon>Ostreoidea</taxon>
        <taxon>Ostreidae</taxon>
        <taxon>Magallana</taxon>
    </lineage>
</organism>
<dbReference type="FunFam" id="3.30.50.10:FF:000037">
    <property type="entry name" value="Nuclear hormone receptor FTZ-F1 beta"/>
    <property type="match status" value="1"/>
</dbReference>
<dbReference type="InterPro" id="IPR000536">
    <property type="entry name" value="Nucl_hrmn_rcpt_lig-bd"/>
</dbReference>
<dbReference type="GO" id="GO:0003700">
    <property type="term" value="F:DNA-binding transcription factor activity"/>
    <property type="evidence" value="ECO:0007669"/>
    <property type="project" value="InterPro"/>
</dbReference>
<evidence type="ECO:0000313" key="16">
    <source>
        <dbReference type="EnsemblMetazoa" id="G27884.3:cds"/>
    </source>
</evidence>
<keyword evidence="10" id="KW-0539">Nucleus</keyword>
<dbReference type="GO" id="GO:0008270">
    <property type="term" value="F:zinc ion binding"/>
    <property type="evidence" value="ECO:0007669"/>
    <property type="project" value="UniProtKB-KW"/>
</dbReference>
<dbReference type="InterPro" id="IPR001723">
    <property type="entry name" value="Nuclear_hrmn_rcpt"/>
</dbReference>
<keyword evidence="2" id="KW-0479">Metal-binding</keyword>
<dbReference type="SUPFAM" id="SSF48508">
    <property type="entry name" value="Nuclear receptor ligand-binding domain"/>
    <property type="match status" value="1"/>
</dbReference>
<evidence type="ECO:0000259" key="15">
    <source>
        <dbReference type="PROSITE" id="PS51843"/>
    </source>
</evidence>
<evidence type="ECO:0000256" key="5">
    <source>
        <dbReference type="ARBA" id="ARBA00022833"/>
    </source>
</evidence>
<keyword evidence="8" id="KW-0804">Transcription</keyword>
<keyword evidence="3" id="KW-0863">Zinc-finger</keyword>
<evidence type="ECO:0000256" key="8">
    <source>
        <dbReference type="ARBA" id="ARBA00023163"/>
    </source>
</evidence>
<evidence type="ECO:0000256" key="11">
    <source>
        <dbReference type="ARBA" id="ARBA00023295"/>
    </source>
</evidence>
<dbReference type="Pfam" id="PF00104">
    <property type="entry name" value="Hormone_recep"/>
    <property type="match status" value="1"/>
</dbReference>
<feature type="domain" description="Nuclear receptor" evidence="14">
    <location>
        <begin position="909"/>
        <end position="984"/>
    </location>
</feature>
<dbReference type="SUPFAM" id="SSF57716">
    <property type="entry name" value="Glucocorticoid receptor-like (DNA-binding domain)"/>
    <property type="match status" value="1"/>
</dbReference>
<dbReference type="GO" id="GO:0004553">
    <property type="term" value="F:hydrolase activity, hydrolyzing O-glycosyl compounds"/>
    <property type="evidence" value="ECO:0007669"/>
    <property type="project" value="InterPro"/>
</dbReference>
<feature type="region of interest" description="Disordered" evidence="12">
    <location>
        <begin position="988"/>
        <end position="1020"/>
    </location>
</feature>
<comment type="similarity">
    <text evidence="1">Belongs to the glycosyl hydrolase 31 family.</text>
</comment>
<dbReference type="Pfam" id="PF01055">
    <property type="entry name" value="Glyco_hydro_31_2nd"/>
    <property type="match status" value="1"/>
</dbReference>
<dbReference type="InterPro" id="IPR013780">
    <property type="entry name" value="Glyco_hydro_b"/>
</dbReference>
<dbReference type="InterPro" id="IPR017853">
    <property type="entry name" value="GH"/>
</dbReference>
<dbReference type="PROSITE" id="PS51843">
    <property type="entry name" value="NR_LBD"/>
    <property type="match status" value="1"/>
</dbReference>
<dbReference type="InterPro" id="IPR048395">
    <property type="entry name" value="Glyco_hydro_31_C"/>
</dbReference>
<dbReference type="Gene3D" id="1.10.565.10">
    <property type="entry name" value="Retinoid X Receptor"/>
    <property type="match status" value="1"/>
</dbReference>
<dbReference type="InterPro" id="IPR000322">
    <property type="entry name" value="Glyco_hydro_31_TIM"/>
</dbReference>
<dbReference type="SMART" id="SM00430">
    <property type="entry name" value="HOLI"/>
    <property type="match status" value="1"/>
</dbReference>
<dbReference type="PRINTS" id="PR00398">
    <property type="entry name" value="STRDHORMONER"/>
</dbReference>
<keyword evidence="6" id="KW-0805">Transcription regulation</keyword>